<evidence type="ECO:0000259" key="7">
    <source>
        <dbReference type="PROSITE" id="PS51000"/>
    </source>
</evidence>
<evidence type="ECO:0000313" key="8">
    <source>
        <dbReference type="EMBL" id="KRN95869.1"/>
    </source>
</evidence>
<dbReference type="InterPro" id="IPR050313">
    <property type="entry name" value="Carb_Metab_HTH_regulators"/>
</dbReference>
<dbReference type="InterPro" id="IPR036390">
    <property type="entry name" value="WH_DNA-bd_sf"/>
</dbReference>
<dbReference type="Pfam" id="PF00455">
    <property type="entry name" value="DeoRC"/>
    <property type="match status" value="1"/>
</dbReference>
<dbReference type="Gene3D" id="3.40.50.1360">
    <property type="match status" value="1"/>
</dbReference>
<dbReference type="OrthoDB" id="9797223at2"/>
<dbReference type="PANTHER" id="PTHR30363:SF4">
    <property type="entry name" value="GLYCEROL-3-PHOSPHATE REGULON REPRESSOR"/>
    <property type="match status" value="1"/>
</dbReference>
<dbReference type="EMBL" id="JQCN01000069">
    <property type="protein sequence ID" value="KRN95869.1"/>
    <property type="molecule type" value="Genomic_DNA"/>
</dbReference>
<evidence type="ECO:0000256" key="1">
    <source>
        <dbReference type="ARBA" id="ARBA00021390"/>
    </source>
</evidence>
<gene>
    <name evidence="8" type="ORF">IV66_GL000893</name>
</gene>
<keyword evidence="2" id="KW-0678">Repressor</keyword>
<dbReference type="InterPro" id="IPR018356">
    <property type="entry name" value="Tscrpt_reg_HTH_DeoR_CS"/>
</dbReference>
<accession>A0A0R2LB14</accession>
<comment type="caution">
    <text evidence="8">The sequence shown here is derived from an EMBL/GenBank/DDBJ whole genome shotgun (WGS) entry which is preliminary data.</text>
</comment>
<evidence type="ECO:0000256" key="3">
    <source>
        <dbReference type="ARBA" id="ARBA00023015"/>
    </source>
</evidence>
<dbReference type="STRING" id="449659.IV66_GL000893"/>
<dbReference type="Proteomes" id="UP000051886">
    <property type="component" value="Unassembled WGS sequence"/>
</dbReference>
<keyword evidence="9" id="KW-1185">Reference proteome</keyword>
<dbReference type="GO" id="GO:0003700">
    <property type="term" value="F:DNA-binding transcription factor activity"/>
    <property type="evidence" value="ECO:0007669"/>
    <property type="project" value="InterPro"/>
</dbReference>
<dbReference type="PANTHER" id="PTHR30363">
    <property type="entry name" value="HTH-TYPE TRANSCRIPTIONAL REGULATOR SRLR-RELATED"/>
    <property type="match status" value="1"/>
</dbReference>
<sequence length="249" mass="27580">MSTKRSDKLLDLVNQKQKIAVNELSKILNVSKVTVRKDLSELEGKGLLVRKHGYAIINDPNKLNYRLAQNYDIKQQIALAASNLVSEQETIMVESGSTCALLVQELAKQGKHVTVITNSYFIADFVSEYSNITVFVLGGKYQAESEVVVGPIAKTVLSSFHVEQLFVGMDGFDPKQGFFGRDIMRADIVEAMAQNAQKLIILSDSTKFSKFSLTKLASFSQTDRVITDNNIPTSARQVLENNKVALTEV</sequence>
<keyword evidence="5" id="KW-0804">Transcription</keyword>
<dbReference type="PROSITE" id="PS51000">
    <property type="entry name" value="HTH_DEOR_2"/>
    <property type="match status" value="1"/>
</dbReference>
<evidence type="ECO:0000256" key="5">
    <source>
        <dbReference type="ARBA" id="ARBA00023163"/>
    </source>
</evidence>
<dbReference type="Pfam" id="PF08220">
    <property type="entry name" value="HTH_DeoR"/>
    <property type="match status" value="1"/>
</dbReference>
<feature type="domain" description="HTH deoR-type" evidence="7">
    <location>
        <begin position="2"/>
        <end position="57"/>
    </location>
</feature>
<dbReference type="RefSeq" id="WP_017867802.1">
    <property type="nucleotide sequence ID" value="NZ_BJYB01000006.1"/>
</dbReference>
<dbReference type="SMART" id="SM01134">
    <property type="entry name" value="DeoRC"/>
    <property type="match status" value="1"/>
</dbReference>
<keyword evidence="3" id="KW-0805">Transcription regulation</keyword>
<evidence type="ECO:0000256" key="2">
    <source>
        <dbReference type="ARBA" id="ARBA00022491"/>
    </source>
</evidence>
<dbReference type="InterPro" id="IPR014036">
    <property type="entry name" value="DeoR-like_C"/>
</dbReference>
<dbReference type="PROSITE" id="PS00894">
    <property type="entry name" value="HTH_DEOR_1"/>
    <property type="match status" value="1"/>
</dbReference>
<proteinExistence type="predicted"/>
<dbReference type="PRINTS" id="PR00037">
    <property type="entry name" value="HTHLACR"/>
</dbReference>
<dbReference type="GO" id="GO:0003677">
    <property type="term" value="F:DNA binding"/>
    <property type="evidence" value="ECO:0007669"/>
    <property type="project" value="UniProtKB-KW"/>
</dbReference>
<dbReference type="InterPro" id="IPR037171">
    <property type="entry name" value="NagB/RpiA_transferase-like"/>
</dbReference>
<reference evidence="8 9" key="1">
    <citation type="journal article" date="2015" name="Genome Announc.">
        <title>Expanding the biotechnology potential of lactobacilli through comparative genomics of 213 strains and associated genera.</title>
        <authorList>
            <person name="Sun Z."/>
            <person name="Harris H.M."/>
            <person name="McCann A."/>
            <person name="Guo C."/>
            <person name="Argimon S."/>
            <person name="Zhang W."/>
            <person name="Yang X."/>
            <person name="Jeffery I.B."/>
            <person name="Cooney J.C."/>
            <person name="Kagawa T.F."/>
            <person name="Liu W."/>
            <person name="Song Y."/>
            <person name="Salvetti E."/>
            <person name="Wrobel A."/>
            <person name="Rasinkangas P."/>
            <person name="Parkhill J."/>
            <person name="Rea M.C."/>
            <person name="O'Sullivan O."/>
            <person name="Ritari J."/>
            <person name="Douillard F.P."/>
            <person name="Paul Ross R."/>
            <person name="Yang R."/>
            <person name="Briner A.E."/>
            <person name="Felis G.E."/>
            <person name="de Vos W.M."/>
            <person name="Barrangou R."/>
            <person name="Klaenhammer T.R."/>
            <person name="Caufield P.W."/>
            <person name="Cui Y."/>
            <person name="Zhang H."/>
            <person name="O'Toole P.W."/>
        </authorList>
    </citation>
    <scope>NUCLEOTIDE SEQUENCE [LARGE SCALE GENOMIC DNA]</scope>
    <source>
        <strain evidence="8 9">NBRC 103219</strain>
    </source>
</reference>
<keyword evidence="4" id="KW-0238">DNA-binding</keyword>
<evidence type="ECO:0000256" key="4">
    <source>
        <dbReference type="ARBA" id="ARBA00023125"/>
    </source>
</evidence>
<name>A0A0R2LB14_9LACO</name>
<dbReference type="SUPFAM" id="SSF100950">
    <property type="entry name" value="NagB/RpiA/CoA transferase-like"/>
    <property type="match status" value="1"/>
</dbReference>
<evidence type="ECO:0000256" key="6">
    <source>
        <dbReference type="ARBA" id="ARBA00024937"/>
    </source>
</evidence>
<comment type="function">
    <text evidence="6">Repressor of the lactose catabolism operon. Galactose-6-phosphate is the inducer.</text>
</comment>
<dbReference type="Gene3D" id="1.10.10.10">
    <property type="entry name" value="Winged helix-like DNA-binding domain superfamily/Winged helix DNA-binding domain"/>
    <property type="match status" value="1"/>
</dbReference>
<protein>
    <recommendedName>
        <fullName evidence="1">Lactose phosphotransferase system repressor</fullName>
    </recommendedName>
</protein>
<dbReference type="SUPFAM" id="SSF46785">
    <property type="entry name" value="Winged helix' DNA-binding domain"/>
    <property type="match status" value="1"/>
</dbReference>
<evidence type="ECO:0000313" key="9">
    <source>
        <dbReference type="Proteomes" id="UP000051886"/>
    </source>
</evidence>
<dbReference type="AlphaFoldDB" id="A0A0R2LB14"/>
<dbReference type="PATRIC" id="fig|449659.4.peg.899"/>
<dbReference type="SMART" id="SM00420">
    <property type="entry name" value="HTH_DEOR"/>
    <property type="match status" value="1"/>
</dbReference>
<dbReference type="InterPro" id="IPR001034">
    <property type="entry name" value="DeoR_HTH"/>
</dbReference>
<dbReference type="InterPro" id="IPR036388">
    <property type="entry name" value="WH-like_DNA-bd_sf"/>
</dbReference>
<organism evidence="8 9">
    <name type="scientific">Ligilactobacillus pobuzihii</name>
    <dbReference type="NCBI Taxonomy" id="449659"/>
    <lineage>
        <taxon>Bacteria</taxon>
        <taxon>Bacillati</taxon>
        <taxon>Bacillota</taxon>
        <taxon>Bacilli</taxon>
        <taxon>Lactobacillales</taxon>
        <taxon>Lactobacillaceae</taxon>
        <taxon>Ligilactobacillus</taxon>
    </lineage>
</organism>